<evidence type="ECO:0000313" key="3">
    <source>
        <dbReference type="Proteomes" id="UP000553963"/>
    </source>
</evidence>
<dbReference type="InterPro" id="IPR039422">
    <property type="entry name" value="MarR/SlyA-like"/>
</dbReference>
<dbReference type="Gene3D" id="1.10.10.10">
    <property type="entry name" value="Winged helix-like DNA-binding domain superfamily/Winged helix DNA-binding domain"/>
    <property type="match status" value="1"/>
</dbReference>
<proteinExistence type="predicted"/>
<reference evidence="2 3" key="1">
    <citation type="submission" date="2020-08" db="EMBL/GenBank/DDBJ databases">
        <title>Genomic Encyclopedia of Type Strains, Phase IV (KMG-IV): sequencing the most valuable type-strain genomes for metagenomic binning, comparative biology and taxonomic classification.</title>
        <authorList>
            <person name="Goeker M."/>
        </authorList>
    </citation>
    <scope>NUCLEOTIDE SEQUENCE [LARGE SCALE GENOMIC DNA]</scope>
    <source>
        <strain evidence="2 3">DSM 25966</strain>
    </source>
</reference>
<dbReference type="InterPro" id="IPR036388">
    <property type="entry name" value="WH-like_DNA-bd_sf"/>
</dbReference>
<dbReference type="PANTHER" id="PTHR33164:SF57">
    <property type="entry name" value="MARR-FAMILY TRANSCRIPTIONAL REGULATOR"/>
    <property type="match status" value="1"/>
</dbReference>
<dbReference type="GO" id="GO:0003677">
    <property type="term" value="F:DNA binding"/>
    <property type="evidence" value="ECO:0007669"/>
    <property type="project" value="UniProtKB-KW"/>
</dbReference>
<dbReference type="Pfam" id="PF12802">
    <property type="entry name" value="MarR_2"/>
    <property type="match status" value="1"/>
</dbReference>
<dbReference type="InterPro" id="IPR000835">
    <property type="entry name" value="HTH_MarR-typ"/>
</dbReference>
<dbReference type="PANTHER" id="PTHR33164">
    <property type="entry name" value="TRANSCRIPTIONAL REGULATOR, MARR FAMILY"/>
    <property type="match status" value="1"/>
</dbReference>
<evidence type="ECO:0000259" key="1">
    <source>
        <dbReference type="PROSITE" id="PS50995"/>
    </source>
</evidence>
<dbReference type="GO" id="GO:0006950">
    <property type="term" value="P:response to stress"/>
    <property type="evidence" value="ECO:0007669"/>
    <property type="project" value="TreeGrafter"/>
</dbReference>
<dbReference type="RefSeq" id="WP_183400794.1">
    <property type="nucleotide sequence ID" value="NZ_JACIDS010000005.1"/>
</dbReference>
<feature type="domain" description="HTH marR-type" evidence="1">
    <location>
        <begin position="21"/>
        <end position="160"/>
    </location>
</feature>
<keyword evidence="2" id="KW-0238">DNA-binding</keyword>
<keyword evidence="3" id="KW-1185">Reference proteome</keyword>
<gene>
    <name evidence="2" type="ORF">GGR25_004216</name>
</gene>
<name>A0A840ATZ1_9HYPH</name>
<dbReference type="GO" id="GO:0003700">
    <property type="term" value="F:DNA-binding transcription factor activity"/>
    <property type="evidence" value="ECO:0007669"/>
    <property type="project" value="InterPro"/>
</dbReference>
<dbReference type="AlphaFoldDB" id="A0A840ATZ1"/>
<dbReference type="InterPro" id="IPR036390">
    <property type="entry name" value="WH_DNA-bd_sf"/>
</dbReference>
<dbReference type="EMBL" id="JACIDS010000005">
    <property type="protein sequence ID" value="MBB3933152.1"/>
    <property type="molecule type" value="Genomic_DNA"/>
</dbReference>
<comment type="caution">
    <text evidence="2">The sequence shown here is derived from an EMBL/GenBank/DDBJ whole genome shotgun (WGS) entry which is preliminary data.</text>
</comment>
<protein>
    <submittedName>
        <fullName evidence="2">DNA-binding MarR family transcriptional regulator</fullName>
    </submittedName>
</protein>
<dbReference type="PROSITE" id="PS50995">
    <property type="entry name" value="HTH_MARR_2"/>
    <property type="match status" value="1"/>
</dbReference>
<dbReference type="SUPFAM" id="SSF46785">
    <property type="entry name" value="Winged helix' DNA-binding domain"/>
    <property type="match status" value="1"/>
</dbReference>
<dbReference type="SMART" id="SM00347">
    <property type="entry name" value="HTH_MARR"/>
    <property type="match status" value="1"/>
</dbReference>
<organism evidence="2 3">
    <name type="scientific">Kaistia hirudinis</name>
    <dbReference type="NCBI Taxonomy" id="1293440"/>
    <lineage>
        <taxon>Bacteria</taxon>
        <taxon>Pseudomonadati</taxon>
        <taxon>Pseudomonadota</taxon>
        <taxon>Alphaproteobacteria</taxon>
        <taxon>Hyphomicrobiales</taxon>
        <taxon>Kaistiaceae</taxon>
        <taxon>Kaistia</taxon>
    </lineage>
</organism>
<accession>A0A840ATZ1</accession>
<dbReference type="Proteomes" id="UP000553963">
    <property type="component" value="Unassembled WGS sequence"/>
</dbReference>
<sequence>METMNEDEPVGTAEDGRAAHVARVDESLGRIRRSMARRSLGRRVLTDLGAGVDAAVMEVVEAIARGGDESDVAVGTVAGLVGVDPSQASRLVASAVKSGLVARVASQEDGRRSALRLTESGQTLLREARQHKRALLGAHFAAWSDEDLADFARLLERFATIARRDDAG</sequence>
<evidence type="ECO:0000313" key="2">
    <source>
        <dbReference type="EMBL" id="MBB3933152.1"/>
    </source>
</evidence>